<evidence type="ECO:0000313" key="2">
    <source>
        <dbReference type="EMBL" id="PWL54520.1"/>
    </source>
</evidence>
<keyword evidence="1" id="KW-0472">Membrane</keyword>
<evidence type="ECO:0000256" key="1">
    <source>
        <dbReference type="SAM" id="Phobius"/>
    </source>
</evidence>
<comment type="caution">
    <text evidence="2">The sequence shown here is derived from an EMBL/GenBank/DDBJ whole genome shotgun (WGS) entry which is preliminary data.</text>
</comment>
<keyword evidence="1" id="KW-1133">Transmembrane helix</keyword>
<dbReference type="Proteomes" id="UP000246114">
    <property type="component" value="Unassembled WGS sequence"/>
</dbReference>
<feature type="transmembrane region" description="Helical" evidence="1">
    <location>
        <begin position="7"/>
        <end position="27"/>
    </location>
</feature>
<protein>
    <submittedName>
        <fullName evidence="2">Uncharacterized protein</fullName>
    </submittedName>
</protein>
<accession>A0A316MQ50</accession>
<evidence type="ECO:0000313" key="3">
    <source>
        <dbReference type="Proteomes" id="UP000246114"/>
    </source>
</evidence>
<sequence>MEQMKDFVIKYFKIIVATLTFVLALYVQHVNNTAQIAALEIKCAGLELTIKEQYDRINAMKLDKSVFEATMRQFNTLQSDLHEIRADIRELLKCQLQH</sequence>
<proteinExistence type="predicted"/>
<keyword evidence="1" id="KW-0812">Transmembrane</keyword>
<name>A0A316MQ50_9CLOT</name>
<gene>
    <name evidence="2" type="ORF">DBY38_04235</name>
</gene>
<reference evidence="2 3" key="1">
    <citation type="submission" date="2018-03" db="EMBL/GenBank/DDBJ databases">
        <title>The uncultured portion of the human microbiome is neutrally assembled.</title>
        <authorList>
            <person name="Jeraldo P."/>
            <person name="Boardman L."/>
            <person name="White B.A."/>
            <person name="Nelson H."/>
            <person name="Goldenfeld N."/>
            <person name="Chia N."/>
        </authorList>
    </citation>
    <scope>NUCLEOTIDE SEQUENCE [LARGE SCALE GENOMIC DNA]</scope>
    <source>
        <strain evidence="2">CIM:MAG 903</strain>
    </source>
</reference>
<dbReference type="EMBL" id="QAMZ01000021">
    <property type="protein sequence ID" value="PWL54520.1"/>
    <property type="molecule type" value="Genomic_DNA"/>
</dbReference>
<organism evidence="2 3">
    <name type="scientific">Clostridium cadaveris</name>
    <dbReference type="NCBI Taxonomy" id="1529"/>
    <lineage>
        <taxon>Bacteria</taxon>
        <taxon>Bacillati</taxon>
        <taxon>Bacillota</taxon>
        <taxon>Clostridia</taxon>
        <taxon>Eubacteriales</taxon>
        <taxon>Clostridiaceae</taxon>
        <taxon>Clostridium</taxon>
    </lineage>
</organism>
<dbReference type="AlphaFoldDB" id="A0A316MQ50"/>